<dbReference type="EMBL" id="JAJJHW010002585">
    <property type="protein sequence ID" value="KAH8370524.1"/>
    <property type="molecule type" value="Genomic_DNA"/>
</dbReference>
<feature type="region of interest" description="Disordered" evidence="1">
    <location>
        <begin position="769"/>
        <end position="800"/>
    </location>
</feature>
<evidence type="ECO:0000256" key="1">
    <source>
        <dbReference type="SAM" id="MobiDB-lite"/>
    </source>
</evidence>
<evidence type="ECO:0000313" key="2">
    <source>
        <dbReference type="EMBL" id="KAH8370524.1"/>
    </source>
</evidence>
<dbReference type="Proteomes" id="UP001200034">
    <property type="component" value="Unassembled WGS sequence"/>
</dbReference>
<feature type="compositionally biased region" description="Polar residues" evidence="1">
    <location>
        <begin position="788"/>
        <end position="797"/>
    </location>
</feature>
<dbReference type="PANTHER" id="PTHR40552">
    <property type="entry name" value="AT05186P-RELATED"/>
    <property type="match status" value="1"/>
</dbReference>
<dbReference type="AlphaFoldDB" id="A0AAD4JZ12"/>
<feature type="compositionally biased region" description="Basic and acidic residues" evidence="1">
    <location>
        <begin position="771"/>
        <end position="785"/>
    </location>
</feature>
<accession>A0AAD4JZ12</accession>
<evidence type="ECO:0000313" key="3">
    <source>
        <dbReference type="Proteomes" id="UP001200034"/>
    </source>
</evidence>
<keyword evidence="3" id="KW-1185">Reference proteome</keyword>
<protein>
    <submittedName>
        <fullName evidence="2">Uncharacterized protein</fullName>
    </submittedName>
</protein>
<organism evidence="2 3">
    <name type="scientific">Drosophila rubida</name>
    <dbReference type="NCBI Taxonomy" id="30044"/>
    <lineage>
        <taxon>Eukaryota</taxon>
        <taxon>Metazoa</taxon>
        <taxon>Ecdysozoa</taxon>
        <taxon>Arthropoda</taxon>
        <taxon>Hexapoda</taxon>
        <taxon>Insecta</taxon>
        <taxon>Pterygota</taxon>
        <taxon>Neoptera</taxon>
        <taxon>Endopterygota</taxon>
        <taxon>Diptera</taxon>
        <taxon>Brachycera</taxon>
        <taxon>Muscomorpha</taxon>
        <taxon>Ephydroidea</taxon>
        <taxon>Drosophilidae</taxon>
        <taxon>Drosophila</taxon>
    </lineage>
</organism>
<reference evidence="2" key="1">
    <citation type="journal article" date="2021" name="Mol. Ecol. Resour.">
        <title>Phylogenomic analyses of the genus Drosophila reveals genomic signals of climate adaptation.</title>
        <authorList>
            <person name="Li F."/>
            <person name="Rane R.V."/>
            <person name="Luria V."/>
            <person name="Xiong Z."/>
            <person name="Chen J."/>
            <person name="Li Z."/>
            <person name="Catullo R.A."/>
            <person name="Griffin P.C."/>
            <person name="Schiffer M."/>
            <person name="Pearce S."/>
            <person name="Lee S.F."/>
            <person name="McElroy K."/>
            <person name="Stocker A."/>
            <person name="Shirriffs J."/>
            <person name="Cockerell F."/>
            <person name="Coppin C."/>
            <person name="Sgro C.M."/>
            <person name="Karger A."/>
            <person name="Cain J.W."/>
            <person name="Weber J.A."/>
            <person name="Santpere G."/>
            <person name="Kirschner M.W."/>
            <person name="Hoffmann A.A."/>
            <person name="Oakeshott J.G."/>
            <person name="Zhang G."/>
        </authorList>
    </citation>
    <scope>NUCLEOTIDE SEQUENCE</scope>
    <source>
        <strain evidence="2">BGI-SZ-2011g</strain>
    </source>
</reference>
<dbReference type="PANTHER" id="PTHR40552:SF6">
    <property type="entry name" value="FI09606P-RELATED"/>
    <property type="match status" value="1"/>
</dbReference>
<proteinExistence type="predicted"/>
<sequence length="945" mass="107163">MRNCSETDSFVSKVALSCSAVPIVRPCNYHTNELHDFTFGQDLATYLKAFALIYVLPEEEWTAEYVDKLLHEGEELFKNCSEDDHADGPLQQANIGNCVNHSVRRKFSLEGHNFTLELKAPYQSDKRKPLAHIMRNLKPVLQGFFRSAHYCMLLTKSGYLLIWRRRKVFFVLDMKGRRREDLDSSKHGVAMLICLQSIDKVVHLITHLSPVSANDKFFIRELAIIRLVMPDGRVFMRESDTQPVEYNIISQNYAYLTSRLHLSLNPDEELRNRSSLVVGVAAIVASKIEPPAAWSTSMFDRLICYGVEICRNCLEDENMSIDLNNFPSQLRLGQFVIELKMKPKVCTGHWGKSDVFNKCESDIQQTLKTHCNALFEINSQTYALWVKENFYYLLDPYRHTVMKQQNELNEATICNKLATVRMFRDTNTLFSVFHQLLKESNCQSSYSVHVAQIKNIKKCPKGYSLKPLPDRSNYDVKSLNEKITFPPNINHNELLLKELSDFEPDLSSDHEQQKFKLQMCKEENKVIVETLKPTVKSMYTKLPKIDINVITESSYADLNSDCDQPGESSVLGDHAQQMSSIVSKPKLQVKKEISQSKADKIKGVTSTSKHMFIKVPNSAPTRCVSPAMKPVVGGVIIKPDVKPPPVEPKNSAPTRCVSPAMKPVVGGVIIKPDVKPPPVEPKKAKPSVHSQVPITTAIKPLVPQSIFAGTKTARMLTKKSQNLYDKYRHKNPENVPRTTPVPVVASSTVARKKGVWNARATDNLNAMRLIPKPEPRHKPQADKKPTKTQHSQTSFKSAQLPPEISDSLMERILTPNSEVKYPVYSKYPHVLAVAGSESGTMESLKRLLDYAFKVSNRVLTMTPWGNYVVFRYSHLFYVFDGCTCNIDRFRHLDLSHGTAGLLPFKTKSQVICYMIDSRELRASKMLHSTLDDSNHRFEELLGRGA</sequence>
<gene>
    <name evidence="2" type="ORF">KR093_003855</name>
</gene>
<comment type="caution">
    <text evidence="2">The sequence shown here is derived from an EMBL/GenBank/DDBJ whole genome shotgun (WGS) entry which is preliminary data.</text>
</comment>
<name>A0AAD4JZ12_9MUSC</name>
<dbReference type="Gene3D" id="3.90.70.120">
    <property type="match status" value="1"/>
</dbReference>